<evidence type="ECO:0000313" key="2">
    <source>
        <dbReference type="EMBL" id="CAB3409533.1"/>
    </source>
</evidence>
<keyword evidence="3" id="KW-1185">Reference proteome</keyword>
<dbReference type="Proteomes" id="UP000494206">
    <property type="component" value="Unassembled WGS sequence"/>
</dbReference>
<organism evidence="2 3">
    <name type="scientific">Caenorhabditis bovis</name>
    <dbReference type="NCBI Taxonomy" id="2654633"/>
    <lineage>
        <taxon>Eukaryota</taxon>
        <taxon>Metazoa</taxon>
        <taxon>Ecdysozoa</taxon>
        <taxon>Nematoda</taxon>
        <taxon>Chromadorea</taxon>
        <taxon>Rhabditida</taxon>
        <taxon>Rhabditina</taxon>
        <taxon>Rhabditomorpha</taxon>
        <taxon>Rhabditoidea</taxon>
        <taxon>Rhabditidae</taxon>
        <taxon>Peloderinae</taxon>
        <taxon>Caenorhabditis</taxon>
    </lineage>
</organism>
<sequence>MFVSSRAIFIVLIFILALLTDAELNIEKNHPSKVLKLLENNCKEFEHACIMSCEDTAQFLLNIGLLLVEYEENLDHQLIKKIEKLAINLQGRKSVEDVIEYQKLYGKDFEIVMERASEILAKVPYSERKMWEELILQPPPLF</sequence>
<proteinExistence type="predicted"/>
<protein>
    <submittedName>
        <fullName evidence="2">Uncharacterized protein</fullName>
    </submittedName>
</protein>
<reference evidence="2 3" key="1">
    <citation type="submission" date="2020-04" db="EMBL/GenBank/DDBJ databases">
        <authorList>
            <person name="Laetsch R D."/>
            <person name="Stevens L."/>
            <person name="Kumar S."/>
            <person name="Blaxter L. M."/>
        </authorList>
    </citation>
    <scope>NUCLEOTIDE SEQUENCE [LARGE SCALE GENOMIC DNA]</scope>
</reference>
<name>A0A8S1F6Q7_9PELO</name>
<keyword evidence="1" id="KW-0732">Signal</keyword>
<feature type="chain" id="PRO_5035770556" evidence="1">
    <location>
        <begin position="23"/>
        <end position="142"/>
    </location>
</feature>
<accession>A0A8S1F6Q7</accession>
<dbReference type="EMBL" id="CADEPM010000008">
    <property type="protein sequence ID" value="CAB3409533.1"/>
    <property type="molecule type" value="Genomic_DNA"/>
</dbReference>
<comment type="caution">
    <text evidence="2">The sequence shown here is derived from an EMBL/GenBank/DDBJ whole genome shotgun (WGS) entry which is preliminary data.</text>
</comment>
<feature type="signal peptide" evidence="1">
    <location>
        <begin position="1"/>
        <end position="22"/>
    </location>
</feature>
<evidence type="ECO:0000256" key="1">
    <source>
        <dbReference type="SAM" id="SignalP"/>
    </source>
</evidence>
<dbReference type="AlphaFoldDB" id="A0A8S1F6Q7"/>
<evidence type="ECO:0000313" key="3">
    <source>
        <dbReference type="Proteomes" id="UP000494206"/>
    </source>
</evidence>
<gene>
    <name evidence="2" type="ORF">CBOVIS_LOCUS11174</name>
</gene>